<reference evidence="1 2" key="1">
    <citation type="journal article" date="2016" name="Sci. Rep.">
        <title>Penicillium arizonense, a new, genome sequenced fungal species, reveals a high chemical diversity in secreted metabolites.</title>
        <authorList>
            <person name="Grijseels S."/>
            <person name="Nielsen J.C."/>
            <person name="Randelovic M."/>
            <person name="Nielsen J."/>
            <person name="Nielsen K.F."/>
            <person name="Workman M."/>
            <person name="Frisvad J.C."/>
        </authorList>
    </citation>
    <scope>NUCLEOTIDE SEQUENCE [LARGE SCALE GENOMIC DNA]</scope>
    <source>
        <strain evidence="1 2">CBS 141311</strain>
    </source>
</reference>
<dbReference type="AlphaFoldDB" id="A0A1F5L0Z3"/>
<evidence type="ECO:0000313" key="1">
    <source>
        <dbReference type="EMBL" id="OGE46893.1"/>
    </source>
</evidence>
<dbReference type="InterPro" id="IPR009057">
    <property type="entry name" value="Homeodomain-like_sf"/>
</dbReference>
<dbReference type="EMBL" id="LXJU01000093">
    <property type="protein sequence ID" value="OGE46893.1"/>
    <property type="molecule type" value="Genomic_DNA"/>
</dbReference>
<accession>A0A1F5L0Z3</accession>
<sequence length="82" mass="8848">MWSVTDVARQTEPVSNGGGCSTAEIAKAAHCTPRSISTARSNLRCFGSVKAPPNGIGRRRTITPPMLEALCERLLEKPDQPR</sequence>
<dbReference type="OrthoDB" id="4368392at2759"/>
<keyword evidence="2" id="KW-1185">Reference proteome</keyword>
<comment type="caution">
    <text evidence="1">The sequence shown here is derived from an EMBL/GenBank/DDBJ whole genome shotgun (WGS) entry which is preliminary data.</text>
</comment>
<dbReference type="Proteomes" id="UP000177622">
    <property type="component" value="Unassembled WGS sequence"/>
</dbReference>
<dbReference type="GeneID" id="34582517"/>
<dbReference type="SUPFAM" id="SSF46689">
    <property type="entry name" value="Homeodomain-like"/>
    <property type="match status" value="1"/>
</dbReference>
<proteinExistence type="predicted"/>
<name>A0A1F5L0Z3_PENAI</name>
<dbReference type="RefSeq" id="XP_022482360.1">
    <property type="nucleotide sequence ID" value="XM_022637783.1"/>
</dbReference>
<organism evidence="1 2">
    <name type="scientific">Penicillium arizonense</name>
    <dbReference type="NCBI Taxonomy" id="1835702"/>
    <lineage>
        <taxon>Eukaryota</taxon>
        <taxon>Fungi</taxon>
        <taxon>Dikarya</taxon>
        <taxon>Ascomycota</taxon>
        <taxon>Pezizomycotina</taxon>
        <taxon>Eurotiomycetes</taxon>
        <taxon>Eurotiomycetidae</taxon>
        <taxon>Eurotiales</taxon>
        <taxon>Aspergillaceae</taxon>
        <taxon>Penicillium</taxon>
    </lineage>
</organism>
<dbReference type="STRING" id="1835702.A0A1F5L0Z3"/>
<protein>
    <submittedName>
        <fullName evidence="1">Uncharacterized protein</fullName>
    </submittedName>
</protein>
<evidence type="ECO:0000313" key="2">
    <source>
        <dbReference type="Proteomes" id="UP000177622"/>
    </source>
</evidence>
<gene>
    <name evidence="1" type="ORF">PENARI_c093G01652</name>
</gene>